<accession>A0A3B0ZFL3</accession>
<dbReference type="AlphaFoldDB" id="A0A3B0ZFL3"/>
<keyword evidence="5" id="KW-0482">Metalloprotease</keyword>
<evidence type="ECO:0000256" key="3">
    <source>
        <dbReference type="ARBA" id="ARBA00022801"/>
    </source>
</evidence>
<dbReference type="Gene3D" id="3.10.450.40">
    <property type="match status" value="1"/>
</dbReference>
<gene>
    <name evidence="7" type="ORF">MNBD_GAMMA16-894</name>
</gene>
<keyword evidence="4" id="KW-0862">Zinc</keyword>
<dbReference type="GO" id="GO:0006508">
    <property type="term" value="P:proteolysis"/>
    <property type="evidence" value="ECO:0007669"/>
    <property type="project" value="UniProtKB-KW"/>
</dbReference>
<dbReference type="Gene3D" id="3.10.450.490">
    <property type="match status" value="1"/>
</dbReference>
<dbReference type="GO" id="GO:0046872">
    <property type="term" value="F:metal ion binding"/>
    <property type="evidence" value="ECO:0007669"/>
    <property type="project" value="UniProtKB-KW"/>
</dbReference>
<reference evidence="7" key="1">
    <citation type="submission" date="2018-06" db="EMBL/GenBank/DDBJ databases">
        <authorList>
            <person name="Zhirakovskaya E."/>
        </authorList>
    </citation>
    <scope>NUCLEOTIDE SEQUENCE</scope>
</reference>
<feature type="domain" description="FTP" evidence="6">
    <location>
        <begin position="60"/>
        <end position="105"/>
    </location>
</feature>
<dbReference type="PANTHER" id="PTHR33794:SF1">
    <property type="entry name" value="BACILLOLYSIN"/>
    <property type="match status" value="1"/>
</dbReference>
<evidence type="ECO:0000256" key="4">
    <source>
        <dbReference type="ARBA" id="ARBA00022833"/>
    </source>
</evidence>
<sequence>MLYRCILLFVVLCSALNGCTVAEHHLDKESDRAVQIAYQHIKQHTSQFADIEPENNLLLKNYKKDQLGFQHLRFQQISQQIPVWPQELIVHINRENQVYRVDGELFKVPQFTLPPKLTPQDAMLKAINNMDGQWTAKNSELYIYQHKQASATLAYRVEINQSLFRQFIFINANSGVVITRIEGSPSKRLFDE</sequence>
<dbReference type="InterPro" id="IPR050728">
    <property type="entry name" value="Zinc_Metalloprotease_M4"/>
</dbReference>
<organism evidence="7">
    <name type="scientific">hydrothermal vent metagenome</name>
    <dbReference type="NCBI Taxonomy" id="652676"/>
    <lineage>
        <taxon>unclassified sequences</taxon>
        <taxon>metagenomes</taxon>
        <taxon>ecological metagenomes</taxon>
    </lineage>
</organism>
<keyword evidence="3" id="KW-0378">Hydrolase</keyword>
<name>A0A3B0ZFL3_9ZZZZ</name>
<keyword evidence="1" id="KW-0645">Protease</keyword>
<dbReference type="GO" id="GO:0008237">
    <property type="term" value="F:metallopeptidase activity"/>
    <property type="evidence" value="ECO:0007669"/>
    <property type="project" value="UniProtKB-KW"/>
</dbReference>
<protein>
    <recommendedName>
        <fullName evidence="6">FTP domain-containing protein</fullName>
    </recommendedName>
</protein>
<evidence type="ECO:0000256" key="5">
    <source>
        <dbReference type="ARBA" id="ARBA00023049"/>
    </source>
</evidence>
<dbReference type="Pfam" id="PF07504">
    <property type="entry name" value="FTP"/>
    <property type="match status" value="1"/>
</dbReference>
<evidence type="ECO:0000313" key="7">
    <source>
        <dbReference type="EMBL" id="VAW86187.1"/>
    </source>
</evidence>
<dbReference type="EMBL" id="UOFO01000088">
    <property type="protein sequence ID" value="VAW86187.1"/>
    <property type="molecule type" value="Genomic_DNA"/>
</dbReference>
<dbReference type="PANTHER" id="PTHR33794">
    <property type="entry name" value="BACILLOLYSIN"/>
    <property type="match status" value="1"/>
</dbReference>
<proteinExistence type="predicted"/>
<evidence type="ECO:0000256" key="2">
    <source>
        <dbReference type="ARBA" id="ARBA00022723"/>
    </source>
</evidence>
<evidence type="ECO:0000259" key="6">
    <source>
        <dbReference type="Pfam" id="PF07504"/>
    </source>
</evidence>
<keyword evidence="2" id="KW-0479">Metal-binding</keyword>
<evidence type="ECO:0000256" key="1">
    <source>
        <dbReference type="ARBA" id="ARBA00022670"/>
    </source>
</evidence>
<dbReference type="InterPro" id="IPR011096">
    <property type="entry name" value="FTP_domain"/>
</dbReference>